<keyword evidence="12" id="KW-1185">Reference proteome</keyword>
<reference evidence="11" key="2">
    <citation type="submission" date="2022-10" db="EMBL/GenBank/DDBJ databases">
        <authorList>
            <consortium name="ENA_rothamsted_submissions"/>
            <consortium name="culmorum"/>
            <person name="King R."/>
        </authorList>
    </citation>
    <scope>NUCLEOTIDE SEQUENCE</scope>
</reference>
<dbReference type="GO" id="GO:0006508">
    <property type="term" value="P:proteolysis"/>
    <property type="evidence" value="ECO:0007669"/>
    <property type="project" value="InterPro"/>
</dbReference>
<keyword evidence="4 9" id="KW-0732">Signal</keyword>
<gene>
    <name evidence="11" type="ORF">CHIRRI_LOCUS12276</name>
</gene>
<dbReference type="PANTHER" id="PTHR24256">
    <property type="entry name" value="TRYPTASE-RELATED"/>
    <property type="match status" value="1"/>
</dbReference>
<keyword evidence="7" id="KW-0325">Glycoprotein</keyword>
<dbReference type="InterPro" id="IPR043504">
    <property type="entry name" value="Peptidase_S1_PA_chymotrypsin"/>
</dbReference>
<dbReference type="GO" id="GO:0005576">
    <property type="term" value="C:extracellular region"/>
    <property type="evidence" value="ECO:0007669"/>
    <property type="project" value="UniProtKB-SubCell"/>
</dbReference>
<dbReference type="SMART" id="SM00020">
    <property type="entry name" value="Tryp_SPc"/>
    <property type="match status" value="1"/>
</dbReference>
<dbReference type="InterPro" id="IPR051487">
    <property type="entry name" value="Ser/Thr_Proteases_Immune/Dev"/>
</dbReference>
<protein>
    <recommendedName>
        <fullName evidence="10">Peptidase S1 domain-containing protein</fullName>
    </recommendedName>
</protein>
<accession>A0A9P0NIE7</accession>
<evidence type="ECO:0000256" key="2">
    <source>
        <dbReference type="ARBA" id="ARBA00022525"/>
    </source>
</evidence>
<evidence type="ECO:0000256" key="5">
    <source>
        <dbReference type="ARBA" id="ARBA00022859"/>
    </source>
</evidence>
<dbReference type="FunFam" id="2.40.10.10:FF:000028">
    <property type="entry name" value="Serine protease easter"/>
    <property type="match status" value="1"/>
</dbReference>
<comment type="subcellular location">
    <subcellularLocation>
        <location evidence="1">Secreted</location>
    </subcellularLocation>
</comment>
<dbReference type="InterPro" id="IPR001314">
    <property type="entry name" value="Peptidase_S1A"/>
</dbReference>
<dbReference type="Pfam" id="PF00089">
    <property type="entry name" value="Trypsin"/>
    <property type="match status" value="1"/>
</dbReference>
<dbReference type="InterPro" id="IPR009003">
    <property type="entry name" value="Peptidase_S1_PA"/>
</dbReference>
<proteinExistence type="inferred from homology"/>
<dbReference type="EMBL" id="OU895879">
    <property type="protein sequence ID" value="CAH1730238.1"/>
    <property type="molecule type" value="Genomic_DNA"/>
</dbReference>
<dbReference type="AlphaFoldDB" id="A0A9P0NIE7"/>
<comment type="similarity">
    <text evidence="8">Belongs to the peptidase S1 family. CLIP subfamily.</text>
</comment>
<evidence type="ECO:0000313" key="11">
    <source>
        <dbReference type="EMBL" id="CAH1730238.1"/>
    </source>
</evidence>
<dbReference type="InterPro" id="IPR038565">
    <property type="entry name" value="CLIP_sf"/>
</dbReference>
<keyword evidence="5" id="KW-0391">Immunity</keyword>
<evidence type="ECO:0000313" key="12">
    <source>
        <dbReference type="Proteomes" id="UP001153620"/>
    </source>
</evidence>
<dbReference type="SUPFAM" id="SSF50494">
    <property type="entry name" value="Trypsin-like serine proteases"/>
    <property type="match status" value="1"/>
</dbReference>
<feature type="domain" description="Peptidase S1" evidence="10">
    <location>
        <begin position="142"/>
        <end position="396"/>
    </location>
</feature>
<feature type="signal peptide" evidence="9">
    <location>
        <begin position="1"/>
        <end position="27"/>
    </location>
</feature>
<dbReference type="InterPro" id="IPR018114">
    <property type="entry name" value="TRYPSIN_HIS"/>
</dbReference>
<dbReference type="PROSITE" id="PS00134">
    <property type="entry name" value="TRYPSIN_HIS"/>
    <property type="match status" value="1"/>
</dbReference>
<evidence type="ECO:0000256" key="6">
    <source>
        <dbReference type="ARBA" id="ARBA00023157"/>
    </source>
</evidence>
<keyword evidence="6" id="KW-1015">Disulfide bond</keyword>
<feature type="chain" id="PRO_5040142567" description="Peptidase S1 domain-containing protein" evidence="9">
    <location>
        <begin position="28"/>
        <end position="396"/>
    </location>
</feature>
<evidence type="ECO:0000256" key="7">
    <source>
        <dbReference type="ARBA" id="ARBA00023180"/>
    </source>
</evidence>
<name>A0A9P0NIE7_9DIPT</name>
<dbReference type="PROSITE" id="PS50240">
    <property type="entry name" value="TRYPSIN_DOM"/>
    <property type="match status" value="1"/>
</dbReference>
<reference evidence="11" key="1">
    <citation type="submission" date="2022-01" db="EMBL/GenBank/DDBJ databases">
        <authorList>
            <person name="King R."/>
        </authorList>
    </citation>
    <scope>NUCLEOTIDE SEQUENCE</scope>
</reference>
<dbReference type="Gene3D" id="3.30.1640.30">
    <property type="match status" value="1"/>
</dbReference>
<evidence type="ECO:0000256" key="4">
    <source>
        <dbReference type="ARBA" id="ARBA00022729"/>
    </source>
</evidence>
<dbReference type="Gene3D" id="2.40.10.10">
    <property type="entry name" value="Trypsin-like serine proteases"/>
    <property type="match status" value="2"/>
</dbReference>
<dbReference type="PRINTS" id="PR00722">
    <property type="entry name" value="CHYMOTRYPSIN"/>
</dbReference>
<evidence type="ECO:0000256" key="1">
    <source>
        <dbReference type="ARBA" id="ARBA00004613"/>
    </source>
</evidence>
<evidence type="ECO:0000259" key="10">
    <source>
        <dbReference type="PROSITE" id="PS50240"/>
    </source>
</evidence>
<organism evidence="11 12">
    <name type="scientific">Chironomus riparius</name>
    <dbReference type="NCBI Taxonomy" id="315576"/>
    <lineage>
        <taxon>Eukaryota</taxon>
        <taxon>Metazoa</taxon>
        <taxon>Ecdysozoa</taxon>
        <taxon>Arthropoda</taxon>
        <taxon>Hexapoda</taxon>
        <taxon>Insecta</taxon>
        <taxon>Pterygota</taxon>
        <taxon>Neoptera</taxon>
        <taxon>Endopterygota</taxon>
        <taxon>Diptera</taxon>
        <taxon>Nematocera</taxon>
        <taxon>Chironomoidea</taxon>
        <taxon>Chironomidae</taxon>
        <taxon>Chironominae</taxon>
        <taxon>Chironomus</taxon>
    </lineage>
</organism>
<evidence type="ECO:0000256" key="9">
    <source>
        <dbReference type="SAM" id="SignalP"/>
    </source>
</evidence>
<dbReference type="CDD" id="cd00190">
    <property type="entry name" value="Tryp_SPc"/>
    <property type="match status" value="1"/>
</dbReference>
<dbReference type="InterPro" id="IPR001254">
    <property type="entry name" value="Trypsin_dom"/>
</dbReference>
<evidence type="ECO:0000256" key="8">
    <source>
        <dbReference type="ARBA" id="ARBA00024195"/>
    </source>
</evidence>
<dbReference type="GO" id="GO:0045087">
    <property type="term" value="P:innate immune response"/>
    <property type="evidence" value="ECO:0007669"/>
    <property type="project" value="UniProtKB-KW"/>
</dbReference>
<keyword evidence="3" id="KW-0399">Innate immunity</keyword>
<dbReference type="Proteomes" id="UP001153620">
    <property type="component" value="Chromosome 3"/>
</dbReference>
<sequence length="396" mass="42910">MAYQCRGSIKNLLTALIVLSNFIFTIQQDSCSLPDGKRISTCIRLHYCDSFQALIKQHSGRPPQDVVRNINSHVCAAGGFVCCPDNAKSAPVTTTTVAPVVVTSGKDSNLPRSPSDLNSVRNHPNFNLINDKTCGVSTTNRIVGGIDADLKEFPWAVLLGYQLLDTFEWGCGGSLISSRFVLTAAHCITNDLNAVRLGEHTISKSTDCDTLGACADPVQDIKIEKKIKHPDYKRSAGQKNDIAVLKLVSPADTTKNNVKTICLPTTDATDIDRVKSMRTPLIITGWGKVGSGNQADILQKAYVPYVENSDCVSRFAPYKIDIFHTYICAGGHNKTDTCKGDSGGGISGYVASGGKAKIYLYGVVSGGIKCEDPKLIFPGIYTNVKYYLNWILDNMN</sequence>
<evidence type="ECO:0000256" key="3">
    <source>
        <dbReference type="ARBA" id="ARBA00022588"/>
    </source>
</evidence>
<keyword evidence="2" id="KW-0964">Secreted</keyword>
<dbReference type="GO" id="GO:0004252">
    <property type="term" value="F:serine-type endopeptidase activity"/>
    <property type="evidence" value="ECO:0007669"/>
    <property type="project" value="InterPro"/>
</dbReference>